<accession>A0A2U1JYY6</accession>
<evidence type="ECO:0008006" key="3">
    <source>
        <dbReference type="Google" id="ProtNLM"/>
    </source>
</evidence>
<evidence type="ECO:0000313" key="2">
    <source>
        <dbReference type="Proteomes" id="UP000245618"/>
    </source>
</evidence>
<protein>
    <recommendedName>
        <fullName evidence="3">Addiction module protein</fullName>
    </recommendedName>
</protein>
<gene>
    <name evidence="1" type="ORF">DB891_04190</name>
</gene>
<dbReference type="Proteomes" id="UP000245618">
    <property type="component" value="Unassembled WGS sequence"/>
</dbReference>
<evidence type="ECO:0000313" key="1">
    <source>
        <dbReference type="EMBL" id="PWA10440.1"/>
    </source>
</evidence>
<dbReference type="EMBL" id="QCZH01000003">
    <property type="protein sequence ID" value="PWA10440.1"/>
    <property type="molecule type" value="Genomic_DNA"/>
</dbReference>
<comment type="caution">
    <text evidence="1">The sequence shown here is derived from an EMBL/GenBank/DDBJ whole genome shotgun (WGS) entry which is preliminary data.</text>
</comment>
<proteinExistence type="predicted"/>
<organism evidence="1 2">
    <name type="scientific">Flavobacterium laiguense</name>
    <dbReference type="NCBI Taxonomy" id="2169409"/>
    <lineage>
        <taxon>Bacteria</taxon>
        <taxon>Pseudomonadati</taxon>
        <taxon>Bacteroidota</taxon>
        <taxon>Flavobacteriia</taxon>
        <taxon>Flavobacteriales</taxon>
        <taxon>Flavobacteriaceae</taxon>
        <taxon>Flavobacterium</taxon>
    </lineage>
</organism>
<dbReference type="AlphaFoldDB" id="A0A2U1JYY6"/>
<name>A0A2U1JYY6_9FLAO</name>
<keyword evidence="2" id="KW-1185">Reference proteome</keyword>
<reference evidence="1 2" key="1">
    <citation type="submission" date="2018-04" db="EMBL/GenBank/DDBJ databases">
        <title>Flavobacterium sp. nov., isolated from glacier ice.</title>
        <authorList>
            <person name="Liu Q."/>
            <person name="Xin Y.-H."/>
        </authorList>
    </citation>
    <scope>NUCLEOTIDE SEQUENCE [LARGE SCALE GENOMIC DNA]</scope>
    <source>
        <strain evidence="1 2">LB2P30</strain>
    </source>
</reference>
<sequence length="100" mass="11524">MIIKSLNKKALNLNLNNTTMKTKELRQKLIVDFGKFIQDDSKLEVLEGVFDAINNEENSSVVSESHYVTVAEEREKYFSGQSESSSWEEVEQRLKAKYGF</sequence>